<sequence length="404" mass="45845">MDHWKRDEKSKNHRRKDSSFSSALLDTIYRSFDEGETEDLLLTMKKTTKQCNNNSAVRSGANHSVKKIEVEEFANYKRTCLIEKYMMEKKVMTCQSETTVVRATRKSGSVPDFVKKSGNDSSKVFHSTSSSSDSSCGGGFSSSEAESLYGNSSYRPKPIRPIRTTVPISCSSDKYETTYRNNNSSNNNNDHKNKMKSRALKIYGDLKKVKQPISPGGKLATFLNSLFHTPKRSKIVTETKSAQTSTCSSASSFSRSCLSKTPSSSNRSSINGVKRTVRFYPVSVIVDEDCRPCGQKSLFEGDPPRNRNQSYQTDFSARDFNTFRDIYEVEALKFEREERKKKFEEIARDIAMRDVVYDDEDDDDVASCTSSDLFELDNLSPIRIERYREELPVYETTHLSGIIL</sequence>
<evidence type="ECO:0000256" key="3">
    <source>
        <dbReference type="ARBA" id="ARBA00022448"/>
    </source>
</evidence>
<evidence type="ECO:0000256" key="4">
    <source>
        <dbReference type="ARBA" id="ARBA00022475"/>
    </source>
</evidence>
<keyword evidence="5" id="KW-0472">Membrane</keyword>
<evidence type="ECO:0000313" key="8">
    <source>
        <dbReference type="EMBL" id="KAF6140554.1"/>
    </source>
</evidence>
<evidence type="ECO:0000256" key="1">
    <source>
        <dbReference type="ARBA" id="ARBA00004236"/>
    </source>
</evidence>
<dbReference type="InterPro" id="IPR039621">
    <property type="entry name" value="BG1-like"/>
</dbReference>
<feature type="region of interest" description="Disordered" evidence="7">
    <location>
        <begin position="173"/>
        <end position="194"/>
    </location>
</feature>
<evidence type="ECO:0000256" key="2">
    <source>
        <dbReference type="ARBA" id="ARBA00010067"/>
    </source>
</evidence>
<comment type="caution">
    <text evidence="9">The sequence shown here is derived from an EMBL/GenBank/DDBJ whole genome shotgun (WGS) entry which is preliminary data.</text>
</comment>
<accession>A0A7J7MBT9</accession>
<keyword evidence="10" id="KW-1185">Reference proteome</keyword>
<feature type="region of interest" description="Disordered" evidence="7">
    <location>
        <begin position="105"/>
        <end position="138"/>
    </location>
</feature>
<dbReference type="GO" id="GO:0005886">
    <property type="term" value="C:plasma membrane"/>
    <property type="evidence" value="ECO:0007669"/>
    <property type="project" value="UniProtKB-SubCell"/>
</dbReference>
<dbReference type="EMBL" id="JACGCM010002361">
    <property type="protein sequence ID" value="KAF6140554.1"/>
    <property type="molecule type" value="Genomic_DNA"/>
</dbReference>
<evidence type="ECO:0000313" key="9">
    <source>
        <dbReference type="EMBL" id="KAF6152347.1"/>
    </source>
</evidence>
<dbReference type="Proteomes" id="UP000541444">
    <property type="component" value="Unassembled WGS sequence"/>
</dbReference>
<evidence type="ECO:0000256" key="5">
    <source>
        <dbReference type="ARBA" id="ARBA00023136"/>
    </source>
</evidence>
<dbReference type="PANTHER" id="PTHR33541:SF28">
    <property type="entry name" value="PROTEIN BIG GRAIN 1-LIKE A"/>
    <property type="match status" value="1"/>
</dbReference>
<proteinExistence type="inferred from homology"/>
<evidence type="ECO:0000256" key="7">
    <source>
        <dbReference type="SAM" id="MobiDB-lite"/>
    </source>
</evidence>
<keyword evidence="3" id="KW-0813">Transport</keyword>
<dbReference type="GO" id="GO:0009734">
    <property type="term" value="P:auxin-activated signaling pathway"/>
    <property type="evidence" value="ECO:0007669"/>
    <property type="project" value="UniProtKB-KW"/>
</dbReference>
<evidence type="ECO:0008006" key="11">
    <source>
        <dbReference type="Google" id="ProtNLM"/>
    </source>
</evidence>
<comment type="similarity">
    <text evidence="2">Belongs to the BIG GRAIN 1 (BG1) plant protein family.</text>
</comment>
<dbReference type="AlphaFoldDB" id="A0A7J7MBT9"/>
<evidence type="ECO:0000313" key="10">
    <source>
        <dbReference type="Proteomes" id="UP000541444"/>
    </source>
</evidence>
<evidence type="ECO:0000256" key="6">
    <source>
        <dbReference type="ARBA" id="ARBA00023294"/>
    </source>
</evidence>
<keyword evidence="4" id="KW-1003">Cell membrane</keyword>
<organism evidence="9 10">
    <name type="scientific">Kingdonia uniflora</name>
    <dbReference type="NCBI Taxonomy" id="39325"/>
    <lineage>
        <taxon>Eukaryota</taxon>
        <taxon>Viridiplantae</taxon>
        <taxon>Streptophyta</taxon>
        <taxon>Embryophyta</taxon>
        <taxon>Tracheophyta</taxon>
        <taxon>Spermatophyta</taxon>
        <taxon>Magnoliopsida</taxon>
        <taxon>Ranunculales</taxon>
        <taxon>Circaeasteraceae</taxon>
        <taxon>Kingdonia</taxon>
    </lineage>
</organism>
<name>A0A7J7MBT9_9MAGN</name>
<comment type="subcellular location">
    <subcellularLocation>
        <location evidence="1">Cell membrane</location>
    </subcellularLocation>
</comment>
<keyword evidence="6" id="KW-0927">Auxin signaling pathway</keyword>
<protein>
    <recommendedName>
        <fullName evidence="11">Protein BIG GRAIN 1-like B</fullName>
    </recommendedName>
</protein>
<reference evidence="9 10" key="1">
    <citation type="journal article" date="2020" name="IScience">
        <title>Genome Sequencing of the Endangered Kingdonia uniflora (Circaeasteraceae, Ranunculales) Reveals Potential Mechanisms of Evolutionary Specialization.</title>
        <authorList>
            <person name="Sun Y."/>
            <person name="Deng T."/>
            <person name="Zhang A."/>
            <person name="Moore M.J."/>
            <person name="Landis J.B."/>
            <person name="Lin N."/>
            <person name="Zhang H."/>
            <person name="Zhang X."/>
            <person name="Huang J."/>
            <person name="Zhang X."/>
            <person name="Sun H."/>
            <person name="Wang H."/>
        </authorList>
    </citation>
    <scope>NUCLEOTIDE SEQUENCE [LARGE SCALE GENOMIC DNA]</scope>
    <source>
        <strain evidence="9">TB1705</strain>
        <tissue evidence="9">Leaf</tissue>
    </source>
</reference>
<dbReference type="EMBL" id="JACGCM010001644">
    <property type="protein sequence ID" value="KAF6152347.1"/>
    <property type="molecule type" value="Genomic_DNA"/>
</dbReference>
<dbReference type="OrthoDB" id="680041at2759"/>
<feature type="compositionally biased region" description="Low complexity" evidence="7">
    <location>
        <begin position="121"/>
        <end position="138"/>
    </location>
</feature>
<gene>
    <name evidence="9" type="ORF">GIB67_006001</name>
    <name evidence="8" type="ORF">GIB67_035581</name>
</gene>
<dbReference type="PANTHER" id="PTHR33541">
    <property type="entry name" value="PROTEIN BIG GRAIN 1-LIKE A-RELATED"/>
    <property type="match status" value="1"/>
</dbReference>